<evidence type="ECO:0000313" key="2">
    <source>
        <dbReference type="EMBL" id="MCQ4079307.1"/>
    </source>
</evidence>
<dbReference type="Gene3D" id="3.50.50.60">
    <property type="entry name" value="FAD/NAD(P)-binding domain"/>
    <property type="match status" value="1"/>
</dbReference>
<dbReference type="PANTHER" id="PTHR43539:SF78">
    <property type="entry name" value="FLAVIN-CONTAINING MONOOXYGENASE"/>
    <property type="match status" value="1"/>
</dbReference>
<dbReference type="RefSeq" id="WP_255918158.1">
    <property type="nucleotide sequence ID" value="NZ_JANFNG010000001.1"/>
</dbReference>
<organism evidence="2 3">
    <name type="scientific">Streptomyces humicola</name>
    <dbReference type="NCBI Taxonomy" id="2953240"/>
    <lineage>
        <taxon>Bacteria</taxon>
        <taxon>Bacillati</taxon>
        <taxon>Actinomycetota</taxon>
        <taxon>Actinomycetes</taxon>
        <taxon>Kitasatosporales</taxon>
        <taxon>Streptomycetaceae</taxon>
        <taxon>Streptomyces</taxon>
    </lineage>
</organism>
<keyword evidence="1" id="KW-0560">Oxidoreductase</keyword>
<sequence>MTERLDTVVIGAGQAGLAAGAYLARYGREFVIFDAHARIGESWRRRWDSLLLFTPAAISGLPGLPFPAPPRAFPGKEQMADYLQTYAETFNLPVRLDTCVRELTRRDGRFLLDLEDGSLEADSVIVATGALRAPRRPAFADELDSAIQQFTVADYRNSTQVAPGPVLVVGAGNSGVEIATELAATHLVWLAGRHPGHFPFNPTGPVFWRLAHHLLTVDSPAGRWLHAATNDKGTPVIRSSPRKLAKAGIERLPRVEGHSHGLPLLADGRTLRPAAIVWATGFGPEYDWINLPAFDQSGTPRHTRGVSVIPGLYFVGLPFQYSFTSELGCGVGRDAEYVVRHITGHVGSEVTV</sequence>
<dbReference type="SUPFAM" id="SSF51905">
    <property type="entry name" value="FAD/NAD(P)-binding domain"/>
    <property type="match status" value="2"/>
</dbReference>
<keyword evidence="3" id="KW-1185">Reference proteome</keyword>
<dbReference type="PANTHER" id="PTHR43539">
    <property type="entry name" value="FLAVIN-BINDING MONOOXYGENASE-LIKE PROTEIN (AFU_ORTHOLOGUE AFUA_4G09220)"/>
    <property type="match status" value="1"/>
</dbReference>
<comment type="caution">
    <text evidence="2">The sequence shown here is derived from an EMBL/GenBank/DDBJ whole genome shotgun (WGS) entry which is preliminary data.</text>
</comment>
<dbReference type="Pfam" id="PF13738">
    <property type="entry name" value="Pyr_redox_3"/>
    <property type="match status" value="1"/>
</dbReference>
<dbReference type="Proteomes" id="UP001057702">
    <property type="component" value="Unassembled WGS sequence"/>
</dbReference>
<reference evidence="2" key="1">
    <citation type="submission" date="2022-06" db="EMBL/GenBank/DDBJ databases">
        <title>Draft genome sequence of Streptomyces sp. RB6PN25 isolated from peat swamp forest in Thailand.</title>
        <authorList>
            <person name="Duangmal K."/>
            <person name="Klaysubun C."/>
        </authorList>
    </citation>
    <scope>NUCLEOTIDE SEQUENCE</scope>
    <source>
        <strain evidence="2">RB6PN25</strain>
    </source>
</reference>
<proteinExistence type="predicted"/>
<dbReference type="PRINTS" id="PR00368">
    <property type="entry name" value="FADPNR"/>
</dbReference>
<accession>A0ABT1PNQ3</accession>
<name>A0ABT1PNQ3_9ACTN</name>
<evidence type="ECO:0000256" key="1">
    <source>
        <dbReference type="ARBA" id="ARBA00023002"/>
    </source>
</evidence>
<gene>
    <name evidence="2" type="ORF">NGB36_01460</name>
</gene>
<dbReference type="PRINTS" id="PR00469">
    <property type="entry name" value="PNDRDTASEII"/>
</dbReference>
<dbReference type="InterPro" id="IPR050982">
    <property type="entry name" value="Auxin_biosynth/cation_transpt"/>
</dbReference>
<evidence type="ECO:0000313" key="3">
    <source>
        <dbReference type="Proteomes" id="UP001057702"/>
    </source>
</evidence>
<protein>
    <submittedName>
        <fullName evidence="2">NAD(P)/FAD-dependent oxidoreductase</fullName>
    </submittedName>
</protein>
<dbReference type="InterPro" id="IPR036188">
    <property type="entry name" value="FAD/NAD-bd_sf"/>
</dbReference>
<dbReference type="EMBL" id="JANFNG010000001">
    <property type="protein sequence ID" value="MCQ4079307.1"/>
    <property type="molecule type" value="Genomic_DNA"/>
</dbReference>